<feature type="transmembrane region" description="Helical" evidence="1">
    <location>
        <begin position="6"/>
        <end position="23"/>
    </location>
</feature>
<feature type="transmembrane region" description="Helical" evidence="1">
    <location>
        <begin position="35"/>
        <end position="54"/>
    </location>
</feature>
<dbReference type="OrthoDB" id="8448596at2"/>
<evidence type="ECO:0000313" key="4">
    <source>
        <dbReference type="EMBL" id="UYT10005.1"/>
    </source>
</evidence>
<proteinExistence type="predicted"/>
<gene>
    <name evidence="2" type="ORF">ikelab_19740</name>
    <name evidence="4" type="ORF">OF801_08550</name>
    <name evidence="3" type="ORF">SAMN05216438_10668</name>
</gene>
<sequence length="124" mass="14592">MEYNLLGISALIVIILGLTWLKDGEKMDPPLKKRIVIDGVTIAIFWGVFEFYKFSNVKMYTHEIEFVINSSLLFFFARMLQLICQINPLFQELFVYLKSKGVTLEDKKIKEETPKEKNEDNREH</sequence>
<dbReference type="Proteomes" id="UP001164042">
    <property type="component" value="Chromosome"/>
</dbReference>
<evidence type="ECO:0000256" key="1">
    <source>
        <dbReference type="SAM" id="Phobius"/>
    </source>
</evidence>
<evidence type="ECO:0000313" key="2">
    <source>
        <dbReference type="EMBL" id="GFO52699.1"/>
    </source>
</evidence>
<evidence type="ECO:0000313" key="3">
    <source>
        <dbReference type="EMBL" id="SFL35853.1"/>
    </source>
</evidence>
<dbReference type="EMBL" id="FOTJ01000006">
    <property type="protein sequence ID" value="SFL35853.1"/>
    <property type="molecule type" value="Genomic_DNA"/>
</dbReference>
<accession>A0A1I4H2G5</accession>
<organism evidence="3 5">
    <name type="scientific">Lactococcus garvieae</name>
    <dbReference type="NCBI Taxonomy" id="1363"/>
    <lineage>
        <taxon>Bacteria</taxon>
        <taxon>Bacillati</taxon>
        <taxon>Bacillota</taxon>
        <taxon>Bacilli</taxon>
        <taxon>Lactobacillales</taxon>
        <taxon>Streptococcaceae</taxon>
        <taxon>Lactococcus</taxon>
    </lineage>
</organism>
<dbReference type="EMBL" id="CP109635">
    <property type="protein sequence ID" value="UYT10005.1"/>
    <property type="molecule type" value="Genomic_DNA"/>
</dbReference>
<keyword evidence="1" id="KW-0472">Membrane</keyword>
<evidence type="ECO:0000313" key="5">
    <source>
        <dbReference type="Proteomes" id="UP000181969"/>
    </source>
</evidence>
<protein>
    <submittedName>
        <fullName evidence="4">Holin</fullName>
    </submittedName>
</protein>
<dbReference type="Proteomes" id="UP000504756">
    <property type="component" value="Unassembled WGS sequence"/>
</dbReference>
<dbReference type="Proteomes" id="UP000181969">
    <property type="component" value="Unassembled WGS sequence"/>
</dbReference>
<dbReference type="EMBL" id="BLXU01000014">
    <property type="protein sequence ID" value="GFO52699.1"/>
    <property type="molecule type" value="Genomic_DNA"/>
</dbReference>
<keyword evidence="1" id="KW-0812">Transmembrane</keyword>
<dbReference type="AlphaFoldDB" id="A0A1I4H2G5"/>
<reference evidence="4" key="3">
    <citation type="submission" date="2022-10" db="EMBL/GenBank/DDBJ databases">
        <title>Genome assembly of Lactococcus garvieae isolates from cricket gut.</title>
        <authorList>
            <person name="Luecke A.R."/>
            <person name="Brown A.M.V."/>
            <person name="Wakeman C.A."/>
        </authorList>
    </citation>
    <scope>NUCLEOTIDE SEQUENCE</scope>
    <source>
        <strain evidence="4">Alexii-11_2</strain>
    </source>
</reference>
<reference evidence="3 5" key="1">
    <citation type="submission" date="2016-10" db="EMBL/GenBank/DDBJ databases">
        <authorList>
            <person name="de Groot N.N."/>
        </authorList>
    </citation>
    <scope>NUCLEOTIDE SEQUENCE [LARGE SCALE GENOMIC DNA]</scope>
    <source>
        <strain evidence="3 5">M79</strain>
    </source>
</reference>
<dbReference type="RefSeq" id="WP_003133476.1">
    <property type="nucleotide sequence ID" value="NZ_BLXU01000014.1"/>
</dbReference>
<keyword evidence="1" id="KW-1133">Transmembrane helix</keyword>
<dbReference type="GeneID" id="61073690"/>
<reference evidence="2 6" key="2">
    <citation type="submission" date="2020-06" db="EMBL/GenBank/DDBJ databases">
        <title>Draft genome sequence of Lactic acid bacteria from Okinawan-style tofu.</title>
        <authorList>
            <person name="Takara I."/>
            <person name="Ikematsu S."/>
        </authorList>
    </citation>
    <scope>NUCLEOTIDE SEQUENCE [LARGE SCALE GENOMIC DNA]</scope>
    <source>
        <strain evidence="6">lg38</strain>
        <strain evidence="2">Lg38</strain>
    </source>
</reference>
<evidence type="ECO:0000313" key="6">
    <source>
        <dbReference type="Proteomes" id="UP000504756"/>
    </source>
</evidence>
<name>A0A1I4H2G5_9LACT</name>